<keyword evidence="3" id="KW-0805">Transcription regulation</keyword>
<comment type="caution">
    <text evidence="10">The sequence shown here is derived from an EMBL/GenBank/DDBJ whole genome shotgun (WGS) entry which is preliminary data.</text>
</comment>
<dbReference type="PANTHER" id="PTHR48111:SF67">
    <property type="entry name" value="TRANSCRIPTIONAL REGULATORY PROTEIN TCTD"/>
    <property type="match status" value="1"/>
</dbReference>
<evidence type="ECO:0000256" key="6">
    <source>
        <dbReference type="PROSITE-ProRule" id="PRU00169"/>
    </source>
</evidence>
<feature type="modified residue" description="4-aspartylphosphate" evidence="6">
    <location>
        <position position="51"/>
    </location>
</feature>
<name>A0A229FTB2_9BURK</name>
<protein>
    <submittedName>
        <fullName evidence="10">DNA-binding response regulator</fullName>
    </submittedName>
</protein>
<evidence type="ECO:0000313" key="10">
    <source>
        <dbReference type="EMBL" id="OXL15113.1"/>
    </source>
</evidence>
<dbReference type="PROSITE" id="PS51755">
    <property type="entry name" value="OMPR_PHOB"/>
    <property type="match status" value="1"/>
</dbReference>
<dbReference type="Gene3D" id="1.10.10.10">
    <property type="entry name" value="Winged helix-like DNA-binding domain superfamily/Winged helix DNA-binding domain"/>
    <property type="match status" value="1"/>
</dbReference>
<dbReference type="Gene3D" id="6.10.250.690">
    <property type="match status" value="1"/>
</dbReference>
<keyword evidence="1 6" id="KW-0597">Phosphoprotein</keyword>
<dbReference type="OrthoDB" id="9802426at2"/>
<keyword evidence="4 7" id="KW-0238">DNA-binding</keyword>
<evidence type="ECO:0000313" key="11">
    <source>
        <dbReference type="Proteomes" id="UP000215188"/>
    </source>
</evidence>
<evidence type="ECO:0000259" key="8">
    <source>
        <dbReference type="PROSITE" id="PS50110"/>
    </source>
</evidence>
<dbReference type="RefSeq" id="WP_089516319.1">
    <property type="nucleotide sequence ID" value="NZ_NJGG01000002.1"/>
</dbReference>
<dbReference type="PANTHER" id="PTHR48111">
    <property type="entry name" value="REGULATOR OF RPOS"/>
    <property type="match status" value="1"/>
</dbReference>
<evidence type="ECO:0000256" key="1">
    <source>
        <dbReference type="ARBA" id="ARBA00022553"/>
    </source>
</evidence>
<dbReference type="FunFam" id="3.40.50.2300:FF:000002">
    <property type="entry name" value="DNA-binding response regulator PhoP"/>
    <property type="match status" value="1"/>
</dbReference>
<dbReference type="SUPFAM" id="SSF52172">
    <property type="entry name" value="CheY-like"/>
    <property type="match status" value="1"/>
</dbReference>
<dbReference type="InterPro" id="IPR011006">
    <property type="entry name" value="CheY-like_superfamily"/>
</dbReference>
<sequence length="222" mass="24795">MRILLVEDDELLASGLMTALTRANHHVDHVGDGQKAIHALADGEFDIAILDLGLPKIDGTEVLKTIRQKGSHIPVLILSARDATQDRILGLDLGADDYLTKPFELDELLARIRVLERRRSGNTVNQIKIGDLVIDLTSLSVTWKGTTLDLQRREFALLKKLAESPHQVFNRSQLEESLYGWSDGVESNTIDVHIHNLRKKINPNIVKTLRGVGYRIGDIEES</sequence>
<proteinExistence type="predicted"/>
<evidence type="ECO:0000259" key="9">
    <source>
        <dbReference type="PROSITE" id="PS51755"/>
    </source>
</evidence>
<dbReference type="GO" id="GO:0000156">
    <property type="term" value="F:phosphorelay response regulator activity"/>
    <property type="evidence" value="ECO:0007669"/>
    <property type="project" value="TreeGrafter"/>
</dbReference>
<dbReference type="GO" id="GO:0000976">
    <property type="term" value="F:transcription cis-regulatory region binding"/>
    <property type="evidence" value="ECO:0007669"/>
    <property type="project" value="TreeGrafter"/>
</dbReference>
<keyword evidence="11" id="KW-1185">Reference proteome</keyword>
<evidence type="ECO:0000256" key="5">
    <source>
        <dbReference type="ARBA" id="ARBA00023163"/>
    </source>
</evidence>
<gene>
    <name evidence="10" type="ORF">AOC33_07360</name>
</gene>
<dbReference type="InterPro" id="IPR001789">
    <property type="entry name" value="Sig_transdc_resp-reg_receiver"/>
</dbReference>
<dbReference type="InterPro" id="IPR036388">
    <property type="entry name" value="WH-like_DNA-bd_sf"/>
</dbReference>
<feature type="domain" description="OmpR/PhoB-type" evidence="9">
    <location>
        <begin position="124"/>
        <end position="218"/>
    </location>
</feature>
<dbReference type="CDD" id="cd17624">
    <property type="entry name" value="REC_OmpR_PmrA-like"/>
    <property type="match status" value="1"/>
</dbReference>
<evidence type="ECO:0000256" key="2">
    <source>
        <dbReference type="ARBA" id="ARBA00023012"/>
    </source>
</evidence>
<dbReference type="Gene3D" id="3.40.50.2300">
    <property type="match status" value="1"/>
</dbReference>
<organism evidence="10 11">
    <name type="scientific">Polynucleobacter cosmopolitanus</name>
    <dbReference type="NCBI Taxonomy" id="351345"/>
    <lineage>
        <taxon>Bacteria</taxon>
        <taxon>Pseudomonadati</taxon>
        <taxon>Pseudomonadota</taxon>
        <taxon>Betaproteobacteria</taxon>
        <taxon>Burkholderiales</taxon>
        <taxon>Burkholderiaceae</taxon>
        <taxon>Polynucleobacter</taxon>
    </lineage>
</organism>
<dbReference type="GO" id="GO:0006355">
    <property type="term" value="P:regulation of DNA-templated transcription"/>
    <property type="evidence" value="ECO:0007669"/>
    <property type="project" value="InterPro"/>
</dbReference>
<dbReference type="SMART" id="SM00862">
    <property type="entry name" value="Trans_reg_C"/>
    <property type="match status" value="1"/>
</dbReference>
<dbReference type="AlphaFoldDB" id="A0A229FTB2"/>
<dbReference type="SMART" id="SM00448">
    <property type="entry name" value="REC"/>
    <property type="match status" value="1"/>
</dbReference>
<dbReference type="InterPro" id="IPR039420">
    <property type="entry name" value="WalR-like"/>
</dbReference>
<dbReference type="EMBL" id="NJGG01000002">
    <property type="protein sequence ID" value="OXL15113.1"/>
    <property type="molecule type" value="Genomic_DNA"/>
</dbReference>
<evidence type="ECO:0000256" key="4">
    <source>
        <dbReference type="ARBA" id="ARBA00023125"/>
    </source>
</evidence>
<dbReference type="GO" id="GO:0005829">
    <property type="term" value="C:cytosol"/>
    <property type="evidence" value="ECO:0007669"/>
    <property type="project" value="TreeGrafter"/>
</dbReference>
<keyword evidence="5" id="KW-0804">Transcription</keyword>
<feature type="domain" description="Response regulatory" evidence="8">
    <location>
        <begin position="2"/>
        <end position="116"/>
    </location>
</feature>
<dbReference type="Pfam" id="PF00072">
    <property type="entry name" value="Response_reg"/>
    <property type="match status" value="1"/>
</dbReference>
<dbReference type="PROSITE" id="PS50110">
    <property type="entry name" value="RESPONSE_REGULATORY"/>
    <property type="match status" value="1"/>
</dbReference>
<dbReference type="InterPro" id="IPR001867">
    <property type="entry name" value="OmpR/PhoB-type_DNA-bd"/>
</dbReference>
<dbReference type="Proteomes" id="UP000215188">
    <property type="component" value="Unassembled WGS sequence"/>
</dbReference>
<feature type="DNA-binding region" description="OmpR/PhoB-type" evidence="7">
    <location>
        <begin position="124"/>
        <end position="218"/>
    </location>
</feature>
<evidence type="ECO:0000256" key="3">
    <source>
        <dbReference type="ARBA" id="ARBA00023015"/>
    </source>
</evidence>
<evidence type="ECO:0000256" key="7">
    <source>
        <dbReference type="PROSITE-ProRule" id="PRU01091"/>
    </source>
</evidence>
<dbReference type="GO" id="GO:0032993">
    <property type="term" value="C:protein-DNA complex"/>
    <property type="evidence" value="ECO:0007669"/>
    <property type="project" value="TreeGrafter"/>
</dbReference>
<dbReference type="Pfam" id="PF00486">
    <property type="entry name" value="Trans_reg_C"/>
    <property type="match status" value="1"/>
</dbReference>
<reference evidence="10 11" key="1">
    <citation type="submission" date="2017-06" db="EMBL/GenBank/DDBJ databases">
        <title>Reclassification of a Polynucleobacter cosmopolitanus strain isolated from tropical Lake Victoria as Polynucleobacter victoriensis comb. nov.</title>
        <authorList>
            <person name="Hahn M.W."/>
        </authorList>
    </citation>
    <scope>NUCLEOTIDE SEQUENCE [LARGE SCALE GENOMIC DNA]</scope>
    <source>
        <strain evidence="10 11">MWH-MoIso2</strain>
    </source>
</reference>
<dbReference type="CDD" id="cd00383">
    <property type="entry name" value="trans_reg_C"/>
    <property type="match status" value="1"/>
</dbReference>
<accession>A0A229FTB2</accession>
<keyword evidence="2" id="KW-0902">Two-component regulatory system</keyword>